<dbReference type="RefSeq" id="WP_336600856.1">
    <property type="nucleotide sequence ID" value="NZ_JACFYJ010000063.1"/>
</dbReference>
<reference evidence="1 2" key="1">
    <citation type="journal article" date="2022" name="Arch. Microbiol.">
        <title>Paraburkholderia bengalensis sp. nov. isolated from roots of Oryza sativa, IR64.</title>
        <authorList>
            <person name="Nag P."/>
            <person name="Mondal N."/>
            <person name="Sarkar J."/>
            <person name="Das S."/>
        </authorList>
    </citation>
    <scope>NUCLEOTIDE SEQUENCE [LARGE SCALE GENOMIC DNA]</scope>
    <source>
        <strain evidence="1 2">IR64_4_BI</strain>
    </source>
</reference>
<dbReference type="EMBL" id="JACFYJ010000063">
    <property type="protein sequence ID" value="MEI6001027.1"/>
    <property type="molecule type" value="Genomic_DNA"/>
</dbReference>
<evidence type="ECO:0000313" key="1">
    <source>
        <dbReference type="EMBL" id="MEI6001027.1"/>
    </source>
</evidence>
<organism evidence="1 2">
    <name type="scientific">Paraburkholderia bengalensis</name>
    <dbReference type="NCBI Taxonomy" id="2747562"/>
    <lineage>
        <taxon>Bacteria</taxon>
        <taxon>Pseudomonadati</taxon>
        <taxon>Pseudomonadota</taxon>
        <taxon>Betaproteobacteria</taxon>
        <taxon>Burkholderiales</taxon>
        <taxon>Burkholderiaceae</taxon>
        <taxon>Paraburkholderia</taxon>
    </lineage>
</organism>
<sequence length="172" mass="18269">MFITIDEATAAQRAGVQTYFNIANEAVNGLEKLVQLNFRVLHENVERSMKALSNGELPVVGAARRGDLSVIERAALYNQQLLDILASTQAAIIKHASAHYESQIGVVKADFDEAAQRAPAGAEVAATAMNSAVTAANAFYESIWKTARQAVQTAESNLNVVTRGASGVSHAA</sequence>
<accession>A0ABU8IZN1</accession>
<evidence type="ECO:0000313" key="2">
    <source>
        <dbReference type="Proteomes" id="UP001386437"/>
    </source>
</evidence>
<comment type="caution">
    <text evidence="1">The sequence shown here is derived from an EMBL/GenBank/DDBJ whole genome shotgun (WGS) entry which is preliminary data.</text>
</comment>
<gene>
    <name evidence="1" type="ORF">H3V53_28740</name>
</gene>
<keyword evidence="2" id="KW-1185">Reference proteome</keyword>
<proteinExistence type="predicted"/>
<protein>
    <submittedName>
        <fullName evidence="1">Phasin family protein</fullName>
    </submittedName>
</protein>
<dbReference type="Proteomes" id="UP001386437">
    <property type="component" value="Unassembled WGS sequence"/>
</dbReference>
<name>A0ABU8IZN1_9BURK</name>